<keyword evidence="4" id="KW-0410">Iron transport</keyword>
<keyword evidence="3 11" id="KW-1134">Transmembrane beta strand</keyword>
<feature type="domain" description="TonB-dependent receptor-like beta-barrel" evidence="13">
    <location>
        <begin position="309"/>
        <end position="791"/>
    </location>
</feature>
<gene>
    <name evidence="15" type="ORF">EOE18_07620</name>
</gene>
<reference evidence="15 16" key="1">
    <citation type="submission" date="2019-01" db="EMBL/GenBank/DDBJ databases">
        <authorList>
            <person name="Chen W.-M."/>
        </authorList>
    </citation>
    <scope>NUCLEOTIDE SEQUENCE [LARGE SCALE GENOMIC DNA]</scope>
    <source>
        <strain evidence="15 16">FSY-9</strain>
    </source>
</reference>
<evidence type="ECO:0000256" key="5">
    <source>
        <dbReference type="ARBA" id="ARBA00022692"/>
    </source>
</evidence>
<sequence>MIENAQDRRRCQFSSDNVDAFCHRAGIRPDKWARINKGDETMKRGCAALLAGGALLAFAQPLYAQQAADKPEVAPGEIVVTAQKRAERLQDVPLAVTAVAGETLATRGITDTKSLTQISPTLSYQQGNNPSNSSFRIRGIGTAVFGQGTESSVSTVLDGVVMARQAQGFSDLADIERIEVLRGPQGTLFGKNATGGVINIVTARPSKSLSGKVNATIAEKGEYHLNGTVSGPLSDKLGMRVSGFYNKDEGYIYNVTLRRKTNGYESFGLRGKMELDLGRFNVLATVDYSKNNAFCCQSVLIRSDNANLTALASPVVPGPNNAQVSSNGDNTSRTSQQTYSLEAKYDLDFATITSVTAWQHYSFDNTVDVDGINTAVPIYTGTNAVAQYDVNGGPFTLGGFTQELRLSNSGKQKLNYTIGGFFADTTLDREFTRRFVNCTATGLTLGAVCPSINLAGFSGHHRAHLRQSQIAGFAQFDYNILSGLKALGGVRWQHESISVWGKQDTTAPFAGDTILQSGYPLTEGYTAASDDVLTGKMGLQYEFSRRAQVYTSYTRGYKGQSLGTEFTQTFNNNPVVQPETVNAFELGFKGNTADRKVSIAVALFLAKYKNLQVQANRSDPSTNTFTFVTTNAGASETKGVEVELTLRPVDGLSVAMSGSYVKTRFDADGIGCPLQNQAAYVAVTTGTAAPYNTCFRYRTGTTLVSGAAQNIQGGILPNTPTWRLGVNPRFEHPLAGRIAFADVNVAYQSAINFALEQDPLQWQKAYTTVDGTLGMRAEEKGLSFSLFVKNLTNQRYYTAMGTPGLFTTQAVTPTNRTGFLPKGAFRYFGATLGYKF</sequence>
<dbReference type="Pfam" id="PF00593">
    <property type="entry name" value="TonB_dep_Rec_b-barrel"/>
    <property type="match status" value="1"/>
</dbReference>
<dbReference type="OrthoDB" id="9760333at2"/>
<name>A0A3S2USI2_9SPHN</name>
<dbReference type="EMBL" id="SACO01000004">
    <property type="protein sequence ID" value="RVU05837.1"/>
    <property type="molecule type" value="Genomic_DNA"/>
</dbReference>
<keyword evidence="10 11" id="KW-0998">Cell outer membrane</keyword>
<comment type="subcellular location">
    <subcellularLocation>
        <location evidence="1 11">Cell outer membrane</location>
        <topology evidence="1 11">Multi-pass membrane protein</topology>
    </subcellularLocation>
</comment>
<evidence type="ECO:0000256" key="6">
    <source>
        <dbReference type="ARBA" id="ARBA00023004"/>
    </source>
</evidence>
<evidence type="ECO:0000256" key="10">
    <source>
        <dbReference type="ARBA" id="ARBA00023237"/>
    </source>
</evidence>
<dbReference type="Pfam" id="PF07715">
    <property type="entry name" value="Plug"/>
    <property type="match status" value="1"/>
</dbReference>
<keyword evidence="7" id="KW-0406">Ion transport</keyword>
<evidence type="ECO:0000256" key="4">
    <source>
        <dbReference type="ARBA" id="ARBA00022496"/>
    </source>
</evidence>
<dbReference type="PANTHER" id="PTHR32552">
    <property type="entry name" value="FERRICHROME IRON RECEPTOR-RELATED"/>
    <property type="match status" value="1"/>
</dbReference>
<keyword evidence="15" id="KW-0675">Receptor</keyword>
<dbReference type="InterPro" id="IPR012910">
    <property type="entry name" value="Plug_dom"/>
</dbReference>
<evidence type="ECO:0000256" key="3">
    <source>
        <dbReference type="ARBA" id="ARBA00022452"/>
    </source>
</evidence>
<comment type="caution">
    <text evidence="15">The sequence shown here is derived from an EMBL/GenBank/DDBJ whole genome shotgun (WGS) entry which is preliminary data.</text>
</comment>
<evidence type="ECO:0000259" key="13">
    <source>
        <dbReference type="Pfam" id="PF00593"/>
    </source>
</evidence>
<dbReference type="InterPro" id="IPR036942">
    <property type="entry name" value="Beta-barrel_TonB_sf"/>
</dbReference>
<keyword evidence="8 12" id="KW-0798">TonB box</keyword>
<evidence type="ECO:0000259" key="14">
    <source>
        <dbReference type="Pfam" id="PF07715"/>
    </source>
</evidence>
<evidence type="ECO:0000256" key="8">
    <source>
        <dbReference type="ARBA" id="ARBA00023077"/>
    </source>
</evidence>
<proteinExistence type="inferred from homology"/>
<dbReference type="AlphaFoldDB" id="A0A3S2USI2"/>
<dbReference type="Proteomes" id="UP000282837">
    <property type="component" value="Unassembled WGS sequence"/>
</dbReference>
<accession>A0A3S2USI2</accession>
<keyword evidence="9 11" id="KW-0472">Membrane</keyword>
<protein>
    <submittedName>
        <fullName evidence="15">TonB-dependent receptor</fullName>
    </submittedName>
</protein>
<keyword evidence="2 11" id="KW-0813">Transport</keyword>
<dbReference type="GO" id="GO:0006826">
    <property type="term" value="P:iron ion transport"/>
    <property type="evidence" value="ECO:0007669"/>
    <property type="project" value="UniProtKB-KW"/>
</dbReference>
<organism evidence="15 16">
    <name type="scientific">Novosphingobium umbonatum</name>
    <dbReference type="NCBI Taxonomy" id="1908524"/>
    <lineage>
        <taxon>Bacteria</taxon>
        <taxon>Pseudomonadati</taxon>
        <taxon>Pseudomonadota</taxon>
        <taxon>Alphaproteobacteria</taxon>
        <taxon>Sphingomonadales</taxon>
        <taxon>Sphingomonadaceae</taxon>
        <taxon>Novosphingobium</taxon>
    </lineage>
</organism>
<keyword evidence="5 11" id="KW-0812">Transmembrane</keyword>
<keyword evidence="16" id="KW-1185">Reference proteome</keyword>
<evidence type="ECO:0000256" key="12">
    <source>
        <dbReference type="RuleBase" id="RU003357"/>
    </source>
</evidence>
<evidence type="ECO:0000256" key="2">
    <source>
        <dbReference type="ARBA" id="ARBA00022448"/>
    </source>
</evidence>
<dbReference type="InterPro" id="IPR039426">
    <property type="entry name" value="TonB-dep_rcpt-like"/>
</dbReference>
<evidence type="ECO:0000256" key="11">
    <source>
        <dbReference type="PROSITE-ProRule" id="PRU01360"/>
    </source>
</evidence>
<evidence type="ECO:0000256" key="7">
    <source>
        <dbReference type="ARBA" id="ARBA00023065"/>
    </source>
</evidence>
<dbReference type="InterPro" id="IPR000531">
    <property type="entry name" value="Beta-barrel_TonB"/>
</dbReference>
<dbReference type="GO" id="GO:0009279">
    <property type="term" value="C:cell outer membrane"/>
    <property type="evidence" value="ECO:0007669"/>
    <property type="project" value="UniProtKB-SubCell"/>
</dbReference>
<dbReference type="Gene3D" id="2.40.170.20">
    <property type="entry name" value="TonB-dependent receptor, beta-barrel domain"/>
    <property type="match status" value="1"/>
</dbReference>
<evidence type="ECO:0000313" key="15">
    <source>
        <dbReference type="EMBL" id="RVU05837.1"/>
    </source>
</evidence>
<dbReference type="PROSITE" id="PS52016">
    <property type="entry name" value="TONB_DEPENDENT_REC_3"/>
    <property type="match status" value="1"/>
</dbReference>
<dbReference type="SUPFAM" id="SSF56935">
    <property type="entry name" value="Porins"/>
    <property type="match status" value="1"/>
</dbReference>
<evidence type="ECO:0000256" key="1">
    <source>
        <dbReference type="ARBA" id="ARBA00004571"/>
    </source>
</evidence>
<comment type="similarity">
    <text evidence="11 12">Belongs to the TonB-dependent receptor family.</text>
</comment>
<keyword evidence="6" id="KW-0408">Iron</keyword>
<evidence type="ECO:0000256" key="9">
    <source>
        <dbReference type="ARBA" id="ARBA00023136"/>
    </source>
</evidence>
<evidence type="ECO:0000313" key="16">
    <source>
        <dbReference type="Proteomes" id="UP000282837"/>
    </source>
</evidence>
<dbReference type="PANTHER" id="PTHR32552:SF81">
    <property type="entry name" value="TONB-DEPENDENT OUTER MEMBRANE RECEPTOR"/>
    <property type="match status" value="1"/>
</dbReference>
<feature type="domain" description="TonB-dependent receptor plug" evidence="14">
    <location>
        <begin position="89"/>
        <end position="197"/>
    </location>
</feature>